<name>A0AAE1DQ47_9GAST</name>
<dbReference type="EMBL" id="JAWDGP010003009">
    <property type="protein sequence ID" value="KAK3778125.1"/>
    <property type="molecule type" value="Genomic_DNA"/>
</dbReference>
<keyword evidence="1" id="KW-0812">Transmembrane</keyword>
<evidence type="ECO:0000313" key="2">
    <source>
        <dbReference type="EMBL" id="KAK3778125.1"/>
    </source>
</evidence>
<feature type="transmembrane region" description="Helical" evidence="1">
    <location>
        <begin position="15"/>
        <end position="34"/>
    </location>
</feature>
<evidence type="ECO:0000256" key="1">
    <source>
        <dbReference type="SAM" id="Phobius"/>
    </source>
</evidence>
<keyword evidence="3" id="KW-1185">Reference proteome</keyword>
<keyword evidence="1" id="KW-0472">Membrane</keyword>
<evidence type="ECO:0000313" key="3">
    <source>
        <dbReference type="Proteomes" id="UP001283361"/>
    </source>
</evidence>
<dbReference type="Proteomes" id="UP001283361">
    <property type="component" value="Unassembled WGS sequence"/>
</dbReference>
<sequence>MSENKLGKHEEGWDFKWALGAVGLCVVFAMVFHIPDYLAHEHFKVWNNITQSYSHGVKRTEFGFGYFYNEVYYTWINLTRDLVFIQQEHFARSLQGTSRPTAPPGVYGVQHDRCVLRV</sequence>
<proteinExistence type="predicted"/>
<keyword evidence="1" id="KW-1133">Transmembrane helix</keyword>
<reference evidence="2" key="1">
    <citation type="journal article" date="2023" name="G3 (Bethesda)">
        <title>A reference genome for the long-term kleptoplast-retaining sea slug Elysia crispata morphotype clarki.</title>
        <authorList>
            <person name="Eastman K.E."/>
            <person name="Pendleton A.L."/>
            <person name="Shaikh M.A."/>
            <person name="Suttiyut T."/>
            <person name="Ogas R."/>
            <person name="Tomko P."/>
            <person name="Gavelis G."/>
            <person name="Widhalm J.R."/>
            <person name="Wisecaver J.H."/>
        </authorList>
    </citation>
    <scope>NUCLEOTIDE SEQUENCE</scope>
    <source>
        <strain evidence="2">ECLA1</strain>
    </source>
</reference>
<accession>A0AAE1DQ47</accession>
<comment type="caution">
    <text evidence="2">The sequence shown here is derived from an EMBL/GenBank/DDBJ whole genome shotgun (WGS) entry which is preliminary data.</text>
</comment>
<organism evidence="2 3">
    <name type="scientific">Elysia crispata</name>
    <name type="common">lettuce slug</name>
    <dbReference type="NCBI Taxonomy" id="231223"/>
    <lineage>
        <taxon>Eukaryota</taxon>
        <taxon>Metazoa</taxon>
        <taxon>Spiralia</taxon>
        <taxon>Lophotrochozoa</taxon>
        <taxon>Mollusca</taxon>
        <taxon>Gastropoda</taxon>
        <taxon>Heterobranchia</taxon>
        <taxon>Euthyneura</taxon>
        <taxon>Panpulmonata</taxon>
        <taxon>Sacoglossa</taxon>
        <taxon>Placobranchoidea</taxon>
        <taxon>Plakobranchidae</taxon>
        <taxon>Elysia</taxon>
    </lineage>
</organism>
<protein>
    <submittedName>
        <fullName evidence="2">Uncharacterized protein</fullName>
    </submittedName>
</protein>
<gene>
    <name evidence="2" type="ORF">RRG08_052272</name>
</gene>
<dbReference type="AlphaFoldDB" id="A0AAE1DQ47"/>